<dbReference type="InterPro" id="IPR016039">
    <property type="entry name" value="Thiolase-like"/>
</dbReference>
<dbReference type="OrthoDB" id="329835at2759"/>
<dbReference type="Gene3D" id="3.40.630.30">
    <property type="match status" value="1"/>
</dbReference>
<evidence type="ECO:0000313" key="4">
    <source>
        <dbReference type="EMBL" id="KAG0285327.1"/>
    </source>
</evidence>
<dbReference type="InterPro" id="IPR009081">
    <property type="entry name" value="PP-bd_ACP"/>
</dbReference>
<dbReference type="Gene3D" id="1.10.1200.10">
    <property type="entry name" value="ACP-like"/>
    <property type="match status" value="1"/>
</dbReference>
<dbReference type="EMBL" id="JAAAIN010003518">
    <property type="protein sequence ID" value="KAG0285327.1"/>
    <property type="molecule type" value="Genomic_DNA"/>
</dbReference>
<dbReference type="SMART" id="SM00823">
    <property type="entry name" value="PKS_PP"/>
    <property type="match status" value="1"/>
</dbReference>
<dbReference type="InterPro" id="IPR006162">
    <property type="entry name" value="Ppantetheine_attach_site"/>
</dbReference>
<evidence type="ECO:0000256" key="1">
    <source>
        <dbReference type="ARBA" id="ARBA00022450"/>
    </source>
</evidence>
<evidence type="ECO:0000259" key="3">
    <source>
        <dbReference type="PROSITE" id="PS50075"/>
    </source>
</evidence>
<dbReference type="PANTHER" id="PTHR43775">
    <property type="entry name" value="FATTY ACID SYNTHASE"/>
    <property type="match status" value="1"/>
</dbReference>
<sequence length="313" mass="34373">MVLEFDGQIAAVLYTQRIDSIEALRSIGYAEVGRLCQPEGRYVQLLGLFVAPEMYGRGFSDALIDLMLVYGSLLDGVEAIVGVTRCAHYSQYQAECSLDQYIELRDEQGQWVDPMLHFHASHGAVIREVLPGFRPGDTDNEGAGVLIEYCLRSEQKTVVETADPQAVCTDTTRVVNQVEPIVRSAVIEVLGSQRSTAYDPQAPLMEMGLSSLELLELRRKLSIRLGQPLPSTFFFSYGTSEAIIGYFMAQVAVQPASASDGLRQESTRQDQAVAIIGMACRLPEGVNTPAQFWQELLAARDGVGALPAHRQVL</sequence>
<dbReference type="Gene3D" id="3.40.47.10">
    <property type="match status" value="1"/>
</dbReference>
<dbReference type="InterPro" id="IPR014030">
    <property type="entry name" value="Ketoacyl_synth_N"/>
</dbReference>
<dbReference type="InterPro" id="IPR050091">
    <property type="entry name" value="PKS_NRPS_Biosynth_Enz"/>
</dbReference>
<dbReference type="PROSITE" id="PS00012">
    <property type="entry name" value="PHOSPHOPANTETHEINE"/>
    <property type="match status" value="1"/>
</dbReference>
<dbReference type="Pfam" id="PF00109">
    <property type="entry name" value="ketoacyl-synt"/>
    <property type="match status" value="1"/>
</dbReference>
<gene>
    <name evidence="4" type="ORF">BGZ97_007847</name>
</gene>
<dbReference type="InterPro" id="IPR020806">
    <property type="entry name" value="PKS_PP-bd"/>
</dbReference>
<keyword evidence="5" id="KW-1185">Reference proteome</keyword>
<accession>A0A9P6QP15</accession>
<keyword evidence="2" id="KW-0597">Phosphoprotein</keyword>
<dbReference type="GO" id="GO:0006633">
    <property type="term" value="P:fatty acid biosynthetic process"/>
    <property type="evidence" value="ECO:0007669"/>
    <property type="project" value="TreeGrafter"/>
</dbReference>
<dbReference type="GO" id="GO:0004312">
    <property type="term" value="F:fatty acid synthase activity"/>
    <property type="evidence" value="ECO:0007669"/>
    <property type="project" value="TreeGrafter"/>
</dbReference>
<name>A0A9P6QP15_9FUNG</name>
<dbReference type="SUPFAM" id="SSF47336">
    <property type="entry name" value="ACP-like"/>
    <property type="match status" value="1"/>
</dbReference>
<evidence type="ECO:0000256" key="2">
    <source>
        <dbReference type="ARBA" id="ARBA00022553"/>
    </source>
</evidence>
<feature type="non-terminal residue" evidence="4">
    <location>
        <position position="313"/>
    </location>
</feature>
<dbReference type="AlphaFoldDB" id="A0A9P6QP15"/>
<dbReference type="GO" id="GO:0031177">
    <property type="term" value="F:phosphopantetheine binding"/>
    <property type="evidence" value="ECO:0007669"/>
    <property type="project" value="InterPro"/>
</dbReference>
<keyword evidence="1" id="KW-0596">Phosphopantetheine</keyword>
<feature type="domain" description="Carrier" evidence="3">
    <location>
        <begin position="173"/>
        <end position="251"/>
    </location>
</feature>
<organism evidence="4 5">
    <name type="scientific">Linnemannia gamsii</name>
    <dbReference type="NCBI Taxonomy" id="64522"/>
    <lineage>
        <taxon>Eukaryota</taxon>
        <taxon>Fungi</taxon>
        <taxon>Fungi incertae sedis</taxon>
        <taxon>Mucoromycota</taxon>
        <taxon>Mortierellomycotina</taxon>
        <taxon>Mortierellomycetes</taxon>
        <taxon>Mortierellales</taxon>
        <taxon>Mortierellaceae</taxon>
        <taxon>Linnemannia</taxon>
    </lineage>
</organism>
<evidence type="ECO:0000313" key="5">
    <source>
        <dbReference type="Proteomes" id="UP000823405"/>
    </source>
</evidence>
<dbReference type="PROSITE" id="PS50075">
    <property type="entry name" value="CARRIER"/>
    <property type="match status" value="1"/>
</dbReference>
<dbReference type="PANTHER" id="PTHR43775:SF37">
    <property type="entry name" value="SI:DKEY-61P9.11"/>
    <property type="match status" value="1"/>
</dbReference>
<dbReference type="Pfam" id="PF00550">
    <property type="entry name" value="PP-binding"/>
    <property type="match status" value="1"/>
</dbReference>
<dbReference type="InterPro" id="IPR036736">
    <property type="entry name" value="ACP-like_sf"/>
</dbReference>
<dbReference type="Proteomes" id="UP000823405">
    <property type="component" value="Unassembled WGS sequence"/>
</dbReference>
<comment type="caution">
    <text evidence="4">The sequence shown here is derived from an EMBL/GenBank/DDBJ whole genome shotgun (WGS) entry which is preliminary data.</text>
</comment>
<proteinExistence type="predicted"/>
<reference evidence="4" key="1">
    <citation type="journal article" date="2020" name="Fungal Divers.">
        <title>Resolving the Mortierellaceae phylogeny through synthesis of multi-gene phylogenetics and phylogenomics.</title>
        <authorList>
            <person name="Vandepol N."/>
            <person name="Liber J."/>
            <person name="Desiro A."/>
            <person name="Na H."/>
            <person name="Kennedy M."/>
            <person name="Barry K."/>
            <person name="Grigoriev I.V."/>
            <person name="Miller A.N."/>
            <person name="O'Donnell K."/>
            <person name="Stajich J.E."/>
            <person name="Bonito G."/>
        </authorList>
    </citation>
    <scope>NUCLEOTIDE SEQUENCE</scope>
    <source>
        <strain evidence="4">NVP60</strain>
    </source>
</reference>
<protein>
    <recommendedName>
        <fullName evidence="3">Carrier domain-containing protein</fullName>
    </recommendedName>
</protein>